<dbReference type="Proteomes" id="UP001302573">
    <property type="component" value="Unassembled WGS sequence"/>
</dbReference>
<feature type="compositionally biased region" description="Basic and acidic residues" evidence="2">
    <location>
        <begin position="170"/>
        <end position="184"/>
    </location>
</feature>
<dbReference type="InterPro" id="IPR011010">
    <property type="entry name" value="DNA_brk_join_enz"/>
</dbReference>
<accession>A0ABU5VPF1</accession>
<evidence type="ECO:0000313" key="4">
    <source>
        <dbReference type="Proteomes" id="UP001302573"/>
    </source>
</evidence>
<comment type="caution">
    <text evidence="3">The sequence shown here is derived from an EMBL/GenBank/DDBJ whole genome shotgun (WGS) entry which is preliminary data.</text>
</comment>
<feature type="compositionally biased region" description="Basic and acidic residues" evidence="2">
    <location>
        <begin position="642"/>
        <end position="656"/>
    </location>
</feature>
<proteinExistence type="predicted"/>
<dbReference type="RefSeq" id="WP_280313191.1">
    <property type="nucleotide sequence ID" value="NZ_JAYFUI010000193.1"/>
</dbReference>
<protein>
    <submittedName>
        <fullName evidence="3">Integrase</fullName>
    </submittedName>
</protein>
<dbReference type="EMBL" id="JAYFUI010000193">
    <property type="protein sequence ID" value="MEA5674594.1"/>
    <property type="molecule type" value="Genomic_DNA"/>
</dbReference>
<feature type="region of interest" description="Disordered" evidence="2">
    <location>
        <begin position="165"/>
        <end position="184"/>
    </location>
</feature>
<evidence type="ECO:0000256" key="2">
    <source>
        <dbReference type="SAM" id="MobiDB-lite"/>
    </source>
</evidence>
<dbReference type="InterPro" id="IPR013762">
    <property type="entry name" value="Integrase-like_cat_sf"/>
</dbReference>
<organism evidence="3 4">
    <name type="scientific">Pseudomonas machongensis</name>
    <dbReference type="NCBI Taxonomy" id="3110229"/>
    <lineage>
        <taxon>Bacteria</taxon>
        <taxon>Pseudomonadati</taxon>
        <taxon>Pseudomonadota</taxon>
        <taxon>Gammaproteobacteria</taxon>
        <taxon>Pseudomonadales</taxon>
        <taxon>Pseudomonadaceae</taxon>
        <taxon>Pseudomonas</taxon>
    </lineage>
</organism>
<gene>
    <name evidence="3" type="ORF">VA602_25100</name>
</gene>
<sequence>MSNLFYFTSKAELSAQENLKEFINKCRDELTVFGKELDFDAWLWPKAANFTKLGSGSRSTSIEDKMGEPFISFAKAYFRYQQGHNPTGTKNESKALKVLEKVLTELHGQPDILKLNSSVLDQAALVAREYYVSAAYQCGRELQRLAKFVSDNDLVPTSCSTWVNPIPRPEGSEKTGKKAAEARDKKLPHPDAVLALADIFANIGDDPRDIFTTSVFALLMSGSVRISEVLRLPNRCEHHDVDKHGDPVYRIGYFSGKGFGVNLKPVPTVMVPIVQEALRRIRTITDEGRALGKWLEANPDQMFIHPDSRHKDRTKPLTEVEACEALGFELSPSEAQQRIYYLYGFKRGDVITLDTLWDKLKDRVDEKFPVVSKKAGVNYGDALFAMQRNRLHAQRGTLRVLPWLPSVNIVNNDLSPRESLEEGQHTSIFARYGFRHSDGSEMKITTHQMRHMIDTMGHRGGLSEDDIARFAGRADPKQNRVYNHLTPKELAAKYEAVQLAAGYDQSVLIHCEPVSREAYELAPKGPVHRSRYGFCLHDFAAAPCGQFRDCLNCNEHLCEKRPDTKEEIESQLADIEEQLAASEAAMQEGHYGADRWVEHHSLSAARMRELVGILKDESVPEGSFIRLRRENQPSHSARALRARGEMHTKSISEEPSNRLASLMEML</sequence>
<reference evidence="3 4" key="1">
    <citation type="submission" date="2023-12" db="EMBL/GenBank/DDBJ databases">
        <title>Pseudomonas machongensis sp. nov., isolated from wilted pepper plants (Capsicum annuum).</title>
        <authorList>
            <person name="Qiu M."/>
            <person name="Li Y."/>
            <person name="Liu Q."/>
            <person name="Zhang X."/>
            <person name="Huang Y."/>
            <person name="Guo R."/>
            <person name="Hu M."/>
            <person name="Zhou J."/>
            <person name="Zhou X."/>
        </authorList>
    </citation>
    <scope>NUCLEOTIDE SEQUENCE [LARGE SCALE GENOMIC DNA]</scope>
    <source>
        <strain evidence="3 4">MH2</strain>
    </source>
</reference>
<dbReference type="SUPFAM" id="SSF56349">
    <property type="entry name" value="DNA breaking-rejoining enzymes"/>
    <property type="match status" value="1"/>
</dbReference>
<keyword evidence="4" id="KW-1185">Reference proteome</keyword>
<evidence type="ECO:0000256" key="1">
    <source>
        <dbReference type="ARBA" id="ARBA00023172"/>
    </source>
</evidence>
<evidence type="ECO:0000313" key="3">
    <source>
        <dbReference type="EMBL" id="MEA5674594.1"/>
    </source>
</evidence>
<dbReference type="Gene3D" id="1.10.443.10">
    <property type="entry name" value="Intergrase catalytic core"/>
    <property type="match status" value="1"/>
</dbReference>
<name>A0ABU5VPF1_9PSED</name>
<feature type="region of interest" description="Disordered" evidence="2">
    <location>
        <begin position="631"/>
        <end position="666"/>
    </location>
</feature>
<keyword evidence="1" id="KW-0233">DNA recombination</keyword>